<evidence type="ECO:0000313" key="3">
    <source>
        <dbReference type="EMBL" id="TDQ79136.1"/>
    </source>
</evidence>
<dbReference type="Proteomes" id="UP000295292">
    <property type="component" value="Unassembled WGS sequence"/>
</dbReference>
<dbReference type="EMBL" id="SNYV01000011">
    <property type="protein sequence ID" value="TDQ79136.1"/>
    <property type="molecule type" value="Genomic_DNA"/>
</dbReference>
<keyword evidence="1" id="KW-0812">Transmembrane</keyword>
<dbReference type="GO" id="GO:0016717">
    <property type="term" value="F:oxidoreductase activity, acting on paired donors, with oxidation of a pair of donors resulting in the reduction of molecular oxygen to two molecules of water"/>
    <property type="evidence" value="ECO:0007669"/>
    <property type="project" value="TreeGrafter"/>
</dbReference>
<keyword evidence="4" id="KW-1185">Reference proteome</keyword>
<feature type="transmembrane region" description="Helical" evidence="1">
    <location>
        <begin position="231"/>
        <end position="252"/>
    </location>
</feature>
<comment type="caution">
    <text evidence="3">The sequence shown here is derived from an EMBL/GenBank/DDBJ whole genome shotgun (WGS) entry which is preliminary data.</text>
</comment>
<dbReference type="Pfam" id="PF00487">
    <property type="entry name" value="FA_desaturase"/>
    <property type="match status" value="1"/>
</dbReference>
<feature type="domain" description="Fatty acid desaturase" evidence="2">
    <location>
        <begin position="90"/>
        <end position="362"/>
    </location>
</feature>
<keyword evidence="1" id="KW-0472">Membrane</keyword>
<name>A0A4R6WR75_9SPHI</name>
<dbReference type="InterPro" id="IPR012171">
    <property type="entry name" value="Fatty_acid_desaturase"/>
</dbReference>
<evidence type="ECO:0000259" key="2">
    <source>
        <dbReference type="Pfam" id="PF00487"/>
    </source>
</evidence>
<dbReference type="AlphaFoldDB" id="A0A4R6WR75"/>
<accession>A0A4R6WR75</accession>
<proteinExistence type="predicted"/>
<protein>
    <submittedName>
        <fullName evidence="3">Linoleoyl-CoA desaturase</fullName>
    </submittedName>
</protein>
<organism evidence="3 4">
    <name type="scientific">Sphingobacterium yanglingense</name>
    <dbReference type="NCBI Taxonomy" id="1437280"/>
    <lineage>
        <taxon>Bacteria</taxon>
        <taxon>Pseudomonadati</taxon>
        <taxon>Bacteroidota</taxon>
        <taxon>Sphingobacteriia</taxon>
        <taxon>Sphingobacteriales</taxon>
        <taxon>Sphingobacteriaceae</taxon>
        <taxon>Sphingobacterium</taxon>
    </lineage>
</organism>
<sequence>MNIKMYFYTIQIILSGLKQSTFTPTIVSMTPTIKFNNVNALFSRALKEKTNQYFKETSQKKTGNRKIFIKAGILLLTFVLLYSILVFVQPHWLISITLCILFGINWAAIGFNIMHDAGHNSFSENKNLNTFLSYSLNLLGGNIYFWKLKHNIAHHTYTNIDGEDHDIEVKFMRIHHDQKLKKHHRYQRFYFPLLYGISYLAWIFYQDYEKYFRQRMGMRPEKFHFPIREKLIFWTSKILHSSLFVIIPIYTVGWAQTLIGLLIAGTVCGMSLAVVFQLAHVVEETEFKTIDESKVEEEWMIHQIQSTANFSTKSIVLTWILGGLNYQVEHHLFPKISHVHYPALNRIVRQTCQEYDIKYNEFKSFWAAFRSHVQVIHAMSR</sequence>
<dbReference type="PIRSF" id="PIRSF015921">
    <property type="entry name" value="FA_sphinglp_des"/>
    <property type="match status" value="1"/>
</dbReference>
<evidence type="ECO:0000313" key="4">
    <source>
        <dbReference type="Proteomes" id="UP000295292"/>
    </source>
</evidence>
<feature type="transmembrane region" description="Helical" evidence="1">
    <location>
        <begin position="92"/>
        <end position="115"/>
    </location>
</feature>
<dbReference type="PANTHER" id="PTHR19353">
    <property type="entry name" value="FATTY ACID DESATURASE 2"/>
    <property type="match status" value="1"/>
</dbReference>
<evidence type="ECO:0000256" key="1">
    <source>
        <dbReference type="SAM" id="Phobius"/>
    </source>
</evidence>
<dbReference type="PANTHER" id="PTHR19353:SF19">
    <property type="entry name" value="DELTA(5) FATTY ACID DESATURASE C-RELATED"/>
    <property type="match status" value="1"/>
</dbReference>
<dbReference type="CDD" id="cd03506">
    <property type="entry name" value="Delta6-FADS-like"/>
    <property type="match status" value="1"/>
</dbReference>
<reference evidence="3 4" key="1">
    <citation type="submission" date="2019-03" db="EMBL/GenBank/DDBJ databases">
        <title>Genomic Encyclopedia of Archaeal and Bacterial Type Strains, Phase II (KMG-II): from individual species to whole genera.</title>
        <authorList>
            <person name="Goeker M."/>
        </authorList>
    </citation>
    <scope>NUCLEOTIDE SEQUENCE [LARGE SCALE GENOMIC DNA]</scope>
    <source>
        <strain evidence="3 4">DSM 28353</strain>
    </source>
</reference>
<feature type="transmembrane region" description="Helical" evidence="1">
    <location>
        <begin position="67"/>
        <end position="86"/>
    </location>
</feature>
<dbReference type="GO" id="GO:0016020">
    <property type="term" value="C:membrane"/>
    <property type="evidence" value="ECO:0007669"/>
    <property type="project" value="TreeGrafter"/>
</dbReference>
<dbReference type="GO" id="GO:0008610">
    <property type="term" value="P:lipid biosynthetic process"/>
    <property type="evidence" value="ECO:0007669"/>
    <property type="project" value="UniProtKB-ARBA"/>
</dbReference>
<feature type="transmembrane region" description="Helical" evidence="1">
    <location>
        <begin position="258"/>
        <end position="279"/>
    </location>
</feature>
<dbReference type="InterPro" id="IPR005804">
    <property type="entry name" value="FA_desaturase_dom"/>
</dbReference>
<keyword evidence="1" id="KW-1133">Transmembrane helix</keyword>
<feature type="transmembrane region" description="Helical" evidence="1">
    <location>
        <begin position="189"/>
        <end position="208"/>
    </location>
</feature>
<gene>
    <name evidence="3" type="ORF">CLV99_0568</name>
</gene>